<dbReference type="InterPro" id="IPR036178">
    <property type="entry name" value="Formintransfe-cycloase-like_sf"/>
</dbReference>
<dbReference type="AlphaFoldDB" id="K4LJK7"/>
<dbReference type="EC" id="3.5.4.9" evidence="3"/>
<evidence type="ECO:0000313" key="4">
    <source>
        <dbReference type="Proteomes" id="UP000000467"/>
    </source>
</evidence>
<dbReference type="HOGENOM" id="CLU_088419_0_0_9"/>
<dbReference type="Proteomes" id="UP000000467">
    <property type="component" value="Chromosome"/>
</dbReference>
<dbReference type="GO" id="GO:0004477">
    <property type="term" value="F:methenyltetrahydrofolate cyclohydrolase activity"/>
    <property type="evidence" value="ECO:0007669"/>
    <property type="project" value="UniProtKB-EC"/>
</dbReference>
<name>K4LJK7_THEPS</name>
<dbReference type="EMBL" id="CP003732">
    <property type="protein sequence ID" value="AFV12237.1"/>
    <property type="molecule type" value="Genomic_DNA"/>
</dbReference>
<dbReference type="InterPro" id="IPR007044">
    <property type="entry name" value="Cyclodeamin/CycHdrlase"/>
</dbReference>
<evidence type="ECO:0000259" key="2">
    <source>
        <dbReference type="Pfam" id="PF04961"/>
    </source>
</evidence>
<dbReference type="eggNOG" id="COG3404">
    <property type="taxonomic scope" value="Bacteria"/>
</dbReference>
<feature type="transmembrane region" description="Helical" evidence="1">
    <location>
        <begin position="150"/>
        <end position="172"/>
    </location>
</feature>
<dbReference type="OrthoDB" id="7959174at2"/>
<dbReference type="RefSeq" id="WP_015051112.1">
    <property type="nucleotide sequence ID" value="NC_018870.1"/>
</dbReference>
<dbReference type="Gene3D" id="1.20.120.680">
    <property type="entry name" value="Formiminotetrahydrofolate cyclodeaminase monomer, up-and-down helical bundle"/>
    <property type="match status" value="1"/>
</dbReference>
<accession>K4LJK7</accession>
<keyword evidence="1" id="KW-0812">Transmembrane</keyword>
<proteinExistence type="predicted"/>
<gene>
    <name evidence="3" type="primary">fcha</name>
    <name evidence="3" type="ordered locus">Tph_c20430</name>
</gene>
<dbReference type="STRING" id="1089553.Tph_c20430"/>
<reference evidence="3 4" key="1">
    <citation type="journal article" date="2012" name="BMC Genomics">
        <title>Genome-guided analysis of physiological and morphological traits of the fermentative acetate oxidizer Thermacetogenium phaeum.</title>
        <authorList>
            <person name="Oehler D."/>
            <person name="Poehlein A."/>
            <person name="Leimbach A."/>
            <person name="Muller N."/>
            <person name="Daniel R."/>
            <person name="Gottschalk G."/>
            <person name="Schink B."/>
        </authorList>
    </citation>
    <scope>NUCLEOTIDE SEQUENCE [LARGE SCALE GENOMIC DNA]</scope>
    <source>
        <strain evidence="4">ATCC BAA-254 / DSM 26808 / PB</strain>
    </source>
</reference>
<feature type="domain" description="Cyclodeaminase/cyclohydrolase" evidence="2">
    <location>
        <begin position="8"/>
        <end position="187"/>
    </location>
</feature>
<keyword evidence="4" id="KW-1185">Reference proteome</keyword>
<evidence type="ECO:0000256" key="1">
    <source>
        <dbReference type="SAM" id="Phobius"/>
    </source>
</evidence>
<keyword evidence="3" id="KW-0378">Hydrolase</keyword>
<dbReference type="SUPFAM" id="SSF101262">
    <property type="entry name" value="Methenyltetrahydrofolate cyclohydrolase-like"/>
    <property type="match status" value="1"/>
</dbReference>
<protein>
    <submittedName>
        <fullName evidence="3">Methenyltetrahydrofolate cyclohydrolase Fcha</fullName>
        <ecNumber evidence="3">3.5.4.9</ecNumber>
    </submittedName>
</protein>
<sequence>MNVLMDLTVKDFLAELASASPAPGGGSVSALAGALGAALVSMVARLSDGGDGSDEKEKEDLRRLLERSLALMESLSSGVDGDTEAFNRVMSAYRMPKETPEEKERRSRAIQKALQEAADHPLRMARECLDVLRIAGEMVRRGNPNALSDAGVAALIAYAGMVGSLFNVAINLEGIKDQEFRRRLGAEKEILMGEAAGIFAEIKNLLKTRLL</sequence>
<dbReference type="Pfam" id="PF04961">
    <property type="entry name" value="FTCD_C"/>
    <property type="match status" value="1"/>
</dbReference>
<keyword evidence="1" id="KW-1133">Transmembrane helix</keyword>
<dbReference type="KEGG" id="tpz:Tph_c20430"/>
<keyword evidence="1" id="KW-0472">Membrane</keyword>
<organism evidence="3 4">
    <name type="scientific">Thermacetogenium phaeum (strain ATCC BAA-254 / DSM 26808 / PB)</name>
    <dbReference type="NCBI Taxonomy" id="1089553"/>
    <lineage>
        <taxon>Bacteria</taxon>
        <taxon>Bacillati</taxon>
        <taxon>Bacillota</taxon>
        <taxon>Clostridia</taxon>
        <taxon>Thermoanaerobacterales</taxon>
        <taxon>Thermoanaerobacteraceae</taxon>
        <taxon>Thermacetogenium</taxon>
    </lineage>
</organism>
<evidence type="ECO:0000313" key="3">
    <source>
        <dbReference type="EMBL" id="AFV12237.1"/>
    </source>
</evidence>